<dbReference type="EMBL" id="KQ086160">
    <property type="protein sequence ID" value="KLO07114.1"/>
    <property type="molecule type" value="Genomic_DNA"/>
</dbReference>
<feature type="domain" description="MYND-type" evidence="5">
    <location>
        <begin position="456"/>
        <end position="498"/>
    </location>
</feature>
<evidence type="ECO:0000256" key="3">
    <source>
        <dbReference type="ARBA" id="ARBA00022833"/>
    </source>
</evidence>
<dbReference type="GO" id="GO:0008270">
    <property type="term" value="F:zinc ion binding"/>
    <property type="evidence" value="ECO:0007669"/>
    <property type="project" value="UniProtKB-KW"/>
</dbReference>
<dbReference type="Gene3D" id="6.10.140.2220">
    <property type="match status" value="1"/>
</dbReference>
<protein>
    <recommendedName>
        <fullName evidence="5">MYND-type domain-containing protein</fullName>
    </recommendedName>
</protein>
<keyword evidence="2 4" id="KW-0863">Zinc-finger</keyword>
<dbReference type="SUPFAM" id="SSF144232">
    <property type="entry name" value="HIT/MYND zinc finger-like"/>
    <property type="match status" value="1"/>
</dbReference>
<evidence type="ECO:0000313" key="7">
    <source>
        <dbReference type="Proteomes" id="UP000053477"/>
    </source>
</evidence>
<keyword evidence="3" id="KW-0862">Zinc</keyword>
<dbReference type="Pfam" id="PF01753">
    <property type="entry name" value="zf-MYND"/>
    <property type="match status" value="1"/>
</dbReference>
<dbReference type="InterPro" id="IPR002893">
    <property type="entry name" value="Znf_MYND"/>
</dbReference>
<name>A0A0H2R5J3_9AGAM</name>
<keyword evidence="7" id="KW-1185">Reference proteome</keyword>
<sequence>MSTEPATSERFFALERANRPNQHTDQEMRRIMSTKLLNAKKGHLRDIRYFAEGVRDFSEFIVTEVFGAFLEHLKASKVPPIETLPNSFSLEADDSFRDPIIERALQGLIGLANSAPFKALVEKRAGIGELLVDRWPDVLSWMWYFFIACFEKNLAHESFKKNMLRALCLTFAVGCHRDNCTNAIADIPGSIRLATLLCMLDTKNSYMSPDDTYLGAVTMSCFIQVKTEAPVLDEMLEAVGGNAEFFVDTIIARLEHALDTPKMIDKAVAIYATFLILLDIFPDHPLTVTLQPKNPTIILTNALHLLLDTLSRASSGRFDPESAPRLRHCITTVLSYFHKVMLENPDRIKHAMQALQAGIMIVLIDFAPIAFTFQPIYRDSMVGVLGQLTWLTTHLPVARQASAELEKLERSCSVQTRFNASTLDVRNAWVTFYDAILARRTILTQMQSLNSTPMACDNCFRFDERANFKKCAGCGMAHYCSRDCQRRAWKERGHKVECQVLKDSPTKGSRRATNQEKYFLARVAVNDAQHRKEQLKQMASIGLKSISVSVDYREFPPRCLVNYSKEEMDLYARETKEIVEEAKTMLERCNALLQQLKGTLEDTNVTPCRVIPDPISLHPYETSATVAAAALPGVESAEPVQIHLFDVERGTGAESTDVPSVHVIVLLPPNREETHPRTEHFVIDDFWEFLHIKFEDLNDKLPDASEEEEESKYVLAPGNYSPDVQEMTRIALLRESQRVSAEKGKAASLEKYQKTYATSVR</sequence>
<evidence type="ECO:0000256" key="1">
    <source>
        <dbReference type="ARBA" id="ARBA00022723"/>
    </source>
</evidence>
<accession>A0A0H2R5J3</accession>
<evidence type="ECO:0000313" key="6">
    <source>
        <dbReference type="EMBL" id="KLO07114.1"/>
    </source>
</evidence>
<dbReference type="Proteomes" id="UP000053477">
    <property type="component" value="Unassembled WGS sequence"/>
</dbReference>
<proteinExistence type="predicted"/>
<gene>
    <name evidence="6" type="ORF">SCHPADRAFT_894918</name>
</gene>
<evidence type="ECO:0000259" key="5">
    <source>
        <dbReference type="PROSITE" id="PS50865"/>
    </source>
</evidence>
<dbReference type="AlphaFoldDB" id="A0A0H2R5J3"/>
<organism evidence="6 7">
    <name type="scientific">Schizopora paradoxa</name>
    <dbReference type="NCBI Taxonomy" id="27342"/>
    <lineage>
        <taxon>Eukaryota</taxon>
        <taxon>Fungi</taxon>
        <taxon>Dikarya</taxon>
        <taxon>Basidiomycota</taxon>
        <taxon>Agaricomycotina</taxon>
        <taxon>Agaricomycetes</taxon>
        <taxon>Hymenochaetales</taxon>
        <taxon>Schizoporaceae</taxon>
        <taxon>Schizopora</taxon>
    </lineage>
</organism>
<dbReference type="OrthoDB" id="265717at2759"/>
<keyword evidence="1" id="KW-0479">Metal-binding</keyword>
<reference evidence="6 7" key="1">
    <citation type="submission" date="2015-04" db="EMBL/GenBank/DDBJ databases">
        <title>Complete genome sequence of Schizopora paradoxa KUC8140, a cosmopolitan wood degrader in East Asia.</title>
        <authorList>
            <consortium name="DOE Joint Genome Institute"/>
            <person name="Min B."/>
            <person name="Park H."/>
            <person name="Jang Y."/>
            <person name="Kim J.-J."/>
            <person name="Kim K.H."/>
            <person name="Pangilinan J."/>
            <person name="Lipzen A."/>
            <person name="Riley R."/>
            <person name="Grigoriev I.V."/>
            <person name="Spatafora J.W."/>
            <person name="Choi I.-G."/>
        </authorList>
    </citation>
    <scope>NUCLEOTIDE SEQUENCE [LARGE SCALE GENOMIC DNA]</scope>
    <source>
        <strain evidence="6 7">KUC8140</strain>
    </source>
</reference>
<evidence type="ECO:0000256" key="4">
    <source>
        <dbReference type="PROSITE-ProRule" id="PRU00134"/>
    </source>
</evidence>
<dbReference type="InParanoid" id="A0A0H2R5J3"/>
<evidence type="ECO:0000256" key="2">
    <source>
        <dbReference type="ARBA" id="ARBA00022771"/>
    </source>
</evidence>
<dbReference type="PROSITE" id="PS50865">
    <property type="entry name" value="ZF_MYND_2"/>
    <property type="match status" value="1"/>
</dbReference>
<dbReference type="PROSITE" id="PS01360">
    <property type="entry name" value="ZF_MYND_1"/>
    <property type="match status" value="1"/>
</dbReference>